<name>A0A8S9H9D6_BRACR</name>
<dbReference type="Proteomes" id="UP000712281">
    <property type="component" value="Unassembled WGS sequence"/>
</dbReference>
<evidence type="ECO:0000313" key="2">
    <source>
        <dbReference type="EMBL" id="KAF2553464.1"/>
    </source>
</evidence>
<feature type="region of interest" description="Disordered" evidence="1">
    <location>
        <begin position="142"/>
        <end position="161"/>
    </location>
</feature>
<organism evidence="2 3">
    <name type="scientific">Brassica cretica</name>
    <name type="common">Mustard</name>
    <dbReference type="NCBI Taxonomy" id="69181"/>
    <lineage>
        <taxon>Eukaryota</taxon>
        <taxon>Viridiplantae</taxon>
        <taxon>Streptophyta</taxon>
        <taxon>Embryophyta</taxon>
        <taxon>Tracheophyta</taxon>
        <taxon>Spermatophyta</taxon>
        <taxon>Magnoliopsida</taxon>
        <taxon>eudicotyledons</taxon>
        <taxon>Gunneridae</taxon>
        <taxon>Pentapetalae</taxon>
        <taxon>rosids</taxon>
        <taxon>malvids</taxon>
        <taxon>Brassicales</taxon>
        <taxon>Brassicaceae</taxon>
        <taxon>Brassiceae</taxon>
        <taxon>Brassica</taxon>
    </lineage>
</organism>
<comment type="caution">
    <text evidence="2">The sequence shown here is derived from an EMBL/GenBank/DDBJ whole genome shotgun (WGS) entry which is preliminary data.</text>
</comment>
<feature type="compositionally biased region" description="Basic and acidic residues" evidence="1">
    <location>
        <begin position="1"/>
        <end position="21"/>
    </location>
</feature>
<reference evidence="2" key="1">
    <citation type="submission" date="2019-12" db="EMBL/GenBank/DDBJ databases">
        <title>Genome sequencing and annotation of Brassica cretica.</title>
        <authorList>
            <person name="Studholme D.J."/>
            <person name="Sarris P.F."/>
        </authorList>
    </citation>
    <scope>NUCLEOTIDE SEQUENCE</scope>
    <source>
        <strain evidence="2">PFS-001/15</strain>
        <tissue evidence="2">Leaf</tissue>
    </source>
</reference>
<dbReference type="EMBL" id="QGKW02001988">
    <property type="protein sequence ID" value="KAF2553464.1"/>
    <property type="molecule type" value="Genomic_DNA"/>
</dbReference>
<protein>
    <submittedName>
        <fullName evidence="2">Uncharacterized protein</fullName>
    </submittedName>
</protein>
<accession>A0A8S9H9D6</accession>
<sequence>MSSDADAERRERRTKRRHDEASTSIQHCDPWPRDDKTPIDTFEEFADPKKAMSSDADAERRERRTKRRQDKASTSIQHRDPWPRDDKTPIDTFEEFVDPKKAVNSKECINRVLKDEWDNYDSLFYNAWLGLLRDLPTIPRRPPGARRARATQGPPDVPLPDFPIIPDVPMRDQGDFQRVVVDDLHAIWARVSCTNRRTIRAHSSAAGGPSRKRRDPSSGSNDETSEDTD</sequence>
<feature type="compositionally biased region" description="Basic and acidic residues" evidence="1">
    <location>
        <begin position="77"/>
        <end position="89"/>
    </location>
</feature>
<feature type="compositionally biased region" description="Basic and acidic residues" evidence="1">
    <location>
        <begin position="46"/>
        <end position="62"/>
    </location>
</feature>
<gene>
    <name evidence="2" type="ORF">F2Q68_00035008</name>
</gene>
<evidence type="ECO:0000313" key="3">
    <source>
        <dbReference type="Proteomes" id="UP000712281"/>
    </source>
</evidence>
<proteinExistence type="predicted"/>
<dbReference type="AlphaFoldDB" id="A0A8S9H9D6"/>
<evidence type="ECO:0000256" key="1">
    <source>
        <dbReference type="SAM" id="MobiDB-lite"/>
    </source>
</evidence>
<feature type="region of interest" description="Disordered" evidence="1">
    <location>
        <begin position="199"/>
        <end position="229"/>
    </location>
</feature>
<feature type="region of interest" description="Disordered" evidence="1">
    <location>
        <begin position="1"/>
        <end position="90"/>
    </location>
</feature>